<accession>A0A9Q0QSF9</accession>
<dbReference type="EMBL" id="JAMYWD010000005">
    <property type="protein sequence ID" value="KAJ4970198.1"/>
    <property type="molecule type" value="Genomic_DNA"/>
</dbReference>
<sequence length="155" mass="17361">MRKEARGNSLDYFCPTILDSAGVRSGEPKPEEKEVETEKGGGRNEVLGKPTTEPELVSSAADEPQTVPATEEIRDVAMVFSELGKTRLHSNIVGHSHTQTNTPEPLKFYFRHGLSILIKPYDRNLSFRGLQPNRQIIELVHSYSFRDLGIESNQP</sequence>
<keyword evidence="3" id="KW-1185">Reference proteome</keyword>
<protein>
    <submittedName>
        <fullName evidence="2">Uncharacterized protein</fullName>
    </submittedName>
</protein>
<dbReference type="AlphaFoldDB" id="A0A9Q0QSF9"/>
<evidence type="ECO:0000313" key="3">
    <source>
        <dbReference type="Proteomes" id="UP001141806"/>
    </source>
</evidence>
<feature type="compositionally biased region" description="Basic and acidic residues" evidence="1">
    <location>
        <begin position="26"/>
        <end position="42"/>
    </location>
</feature>
<evidence type="ECO:0000313" key="2">
    <source>
        <dbReference type="EMBL" id="KAJ4970198.1"/>
    </source>
</evidence>
<organism evidence="2 3">
    <name type="scientific">Protea cynaroides</name>
    <dbReference type="NCBI Taxonomy" id="273540"/>
    <lineage>
        <taxon>Eukaryota</taxon>
        <taxon>Viridiplantae</taxon>
        <taxon>Streptophyta</taxon>
        <taxon>Embryophyta</taxon>
        <taxon>Tracheophyta</taxon>
        <taxon>Spermatophyta</taxon>
        <taxon>Magnoliopsida</taxon>
        <taxon>Proteales</taxon>
        <taxon>Proteaceae</taxon>
        <taxon>Protea</taxon>
    </lineage>
</organism>
<gene>
    <name evidence="2" type="ORF">NE237_003297</name>
</gene>
<name>A0A9Q0QSF9_9MAGN</name>
<feature type="region of interest" description="Disordered" evidence="1">
    <location>
        <begin position="20"/>
        <end position="66"/>
    </location>
</feature>
<proteinExistence type="predicted"/>
<evidence type="ECO:0000256" key="1">
    <source>
        <dbReference type="SAM" id="MobiDB-lite"/>
    </source>
</evidence>
<comment type="caution">
    <text evidence="2">The sequence shown here is derived from an EMBL/GenBank/DDBJ whole genome shotgun (WGS) entry which is preliminary data.</text>
</comment>
<dbReference type="Proteomes" id="UP001141806">
    <property type="component" value="Unassembled WGS sequence"/>
</dbReference>
<reference evidence="2" key="1">
    <citation type="journal article" date="2023" name="Plant J.">
        <title>The genome of the king protea, Protea cynaroides.</title>
        <authorList>
            <person name="Chang J."/>
            <person name="Duong T.A."/>
            <person name="Schoeman C."/>
            <person name="Ma X."/>
            <person name="Roodt D."/>
            <person name="Barker N."/>
            <person name="Li Z."/>
            <person name="Van de Peer Y."/>
            <person name="Mizrachi E."/>
        </authorList>
    </citation>
    <scope>NUCLEOTIDE SEQUENCE</scope>
    <source>
        <tissue evidence="2">Young leaves</tissue>
    </source>
</reference>